<dbReference type="InterPro" id="IPR025868">
    <property type="entry name" value="Zn_ribbon_dom_put"/>
</dbReference>
<name>D9PLJ5_9ZZZZ</name>
<protein>
    <submittedName>
        <fullName evidence="2">Transcription activator, effector binding domain protein</fullName>
    </submittedName>
</protein>
<proteinExistence type="predicted"/>
<comment type="caution">
    <text evidence="2">The sequence shown here is derived from an EMBL/GenBank/DDBJ whole genome shotgun (WGS) entry which is preliminary data.</text>
</comment>
<reference evidence="2" key="1">
    <citation type="submission" date="2010-07" db="EMBL/GenBank/DDBJ databases">
        <authorList>
            <consortium name="CONSOLIDER consortium CSD2007-00005"/>
            <person name="Guazzaroni M.-E."/>
            <person name="Richter M."/>
            <person name="Garcia-Salamanca A."/>
            <person name="Yarza P."/>
            <person name="Ferrer M."/>
        </authorList>
    </citation>
    <scope>NUCLEOTIDE SEQUENCE</scope>
</reference>
<dbReference type="EMBL" id="ADZX01000735">
    <property type="protein sequence ID" value="EFK95565.1"/>
    <property type="molecule type" value="Genomic_DNA"/>
</dbReference>
<organism evidence="2">
    <name type="scientific">sediment metagenome</name>
    <dbReference type="NCBI Taxonomy" id="749907"/>
    <lineage>
        <taxon>unclassified sequences</taxon>
        <taxon>metagenomes</taxon>
        <taxon>ecological metagenomes</taxon>
    </lineage>
</organism>
<dbReference type="Pfam" id="PF12674">
    <property type="entry name" value="Zn_ribbon_2"/>
    <property type="match status" value="1"/>
</dbReference>
<accession>D9PLJ5</accession>
<reference evidence="2" key="2">
    <citation type="journal article" date="2011" name="Microb. Ecol.">
        <title>Taxonomic and Functional Metagenomic Profiling of the Microbial Community in the Anoxic Sediment of a Sub-saline Shallow Lake (Laguna de Carrizo, Central Spain).</title>
        <authorList>
            <person name="Ferrer M."/>
            <person name="Guazzaroni M.E."/>
            <person name="Richter M."/>
            <person name="Garcia-Salamanca A."/>
            <person name="Yarza P."/>
            <person name="Suarez-Suarez A."/>
            <person name="Solano J."/>
            <person name="Alcaide M."/>
            <person name="van Dillewijn P."/>
            <person name="Molina-Henares M.A."/>
            <person name="Lopez-Cortes N."/>
            <person name="Al-Ramahi Y."/>
            <person name="Guerrero C."/>
            <person name="Acosta A."/>
            <person name="de Eugenio L.I."/>
            <person name="Martinez V."/>
            <person name="Marques S."/>
            <person name="Rojo F."/>
            <person name="Santero E."/>
            <person name="Genilloud O."/>
            <person name="Perez-Perez J."/>
            <person name="Rossello-Mora R."/>
            <person name="Ramos J.L."/>
        </authorList>
    </citation>
    <scope>NUCLEOTIDE SEQUENCE</scope>
</reference>
<gene>
    <name evidence="2" type="ORF">LDC_2418</name>
</gene>
<evidence type="ECO:0000313" key="2">
    <source>
        <dbReference type="EMBL" id="EFK95565.1"/>
    </source>
</evidence>
<feature type="domain" description="Putative zinc ribbon" evidence="1">
    <location>
        <begin position="2"/>
        <end position="67"/>
    </location>
</feature>
<evidence type="ECO:0000259" key="1">
    <source>
        <dbReference type="Pfam" id="PF12674"/>
    </source>
</evidence>
<sequence>MKGGTNSDGSRNAEYCSLCYENGQFKQANFTAQQMQYFCLEKLREQGMLKPFAWLLTRHIPKLKRWQHA</sequence>
<dbReference type="AlphaFoldDB" id="D9PLJ5"/>